<dbReference type="SUPFAM" id="SSF46579">
    <property type="entry name" value="Prefoldin"/>
    <property type="match status" value="1"/>
</dbReference>
<dbReference type="PANTHER" id="PTHR21431">
    <property type="entry name" value="PREFOLDIN SUBUNIT 6"/>
    <property type="match status" value="1"/>
</dbReference>
<evidence type="ECO:0000313" key="4">
    <source>
        <dbReference type="EMBL" id="GME80977.1"/>
    </source>
</evidence>
<keyword evidence="2" id="KW-0143">Chaperone</keyword>
<dbReference type="GO" id="GO:0051082">
    <property type="term" value="F:unfolded protein binding"/>
    <property type="evidence" value="ECO:0007669"/>
    <property type="project" value="InterPro"/>
</dbReference>
<evidence type="ECO:0000256" key="3">
    <source>
        <dbReference type="SAM" id="Coils"/>
    </source>
</evidence>
<dbReference type="CDD" id="cd23161">
    <property type="entry name" value="Prefoldin_6"/>
    <property type="match status" value="1"/>
</dbReference>
<dbReference type="GO" id="GO:0006457">
    <property type="term" value="P:protein folding"/>
    <property type="evidence" value="ECO:0007669"/>
    <property type="project" value="InterPro"/>
</dbReference>
<dbReference type="Proteomes" id="UP001165063">
    <property type="component" value="Unassembled WGS sequence"/>
</dbReference>
<dbReference type="GO" id="GO:0051131">
    <property type="term" value="P:chaperone-mediated protein complex assembly"/>
    <property type="evidence" value="ECO:0007669"/>
    <property type="project" value="TreeGrafter"/>
</dbReference>
<dbReference type="OrthoDB" id="248120at2759"/>
<evidence type="ECO:0000313" key="5">
    <source>
        <dbReference type="Proteomes" id="UP001165063"/>
    </source>
</evidence>
<proteinExistence type="inferred from homology"/>
<protein>
    <submittedName>
        <fullName evidence="4">Unnamed protein product</fullName>
    </submittedName>
</protein>
<reference evidence="4" key="1">
    <citation type="submission" date="2023-04" db="EMBL/GenBank/DDBJ databases">
        <title>Ambrosiozyma monospora NBRC 1965.</title>
        <authorList>
            <person name="Ichikawa N."/>
            <person name="Sato H."/>
            <person name="Tonouchi N."/>
        </authorList>
    </citation>
    <scope>NUCLEOTIDE SEQUENCE</scope>
    <source>
        <strain evidence="4">NBRC 1965</strain>
    </source>
</reference>
<gene>
    <name evidence="4" type="ORF">Amon01_000993300</name>
</gene>
<dbReference type="GO" id="GO:0016272">
    <property type="term" value="C:prefoldin complex"/>
    <property type="evidence" value="ECO:0007669"/>
    <property type="project" value="InterPro"/>
</dbReference>
<dbReference type="Gene3D" id="1.10.287.370">
    <property type="match status" value="1"/>
</dbReference>
<name>A0A9W6T920_AMBMO</name>
<feature type="coiled-coil region" evidence="3">
    <location>
        <begin position="75"/>
        <end position="102"/>
    </location>
</feature>
<dbReference type="FunFam" id="1.10.287.370:FF:000003">
    <property type="entry name" value="Prefoldin subunit 6"/>
    <property type="match status" value="1"/>
</dbReference>
<organism evidence="4 5">
    <name type="scientific">Ambrosiozyma monospora</name>
    <name type="common">Yeast</name>
    <name type="synonym">Endomycopsis monosporus</name>
    <dbReference type="NCBI Taxonomy" id="43982"/>
    <lineage>
        <taxon>Eukaryota</taxon>
        <taxon>Fungi</taxon>
        <taxon>Dikarya</taxon>
        <taxon>Ascomycota</taxon>
        <taxon>Saccharomycotina</taxon>
        <taxon>Pichiomycetes</taxon>
        <taxon>Pichiales</taxon>
        <taxon>Pichiaceae</taxon>
        <taxon>Ambrosiozyma</taxon>
    </lineage>
</organism>
<comment type="similarity">
    <text evidence="1">Belongs to the prefoldin subunit beta family.</text>
</comment>
<evidence type="ECO:0000256" key="2">
    <source>
        <dbReference type="ARBA" id="ARBA00023186"/>
    </source>
</evidence>
<dbReference type="Pfam" id="PF01920">
    <property type="entry name" value="Prefoldin_2"/>
    <property type="match status" value="1"/>
</dbReference>
<dbReference type="GO" id="GO:0005737">
    <property type="term" value="C:cytoplasm"/>
    <property type="evidence" value="ECO:0007669"/>
    <property type="project" value="TreeGrafter"/>
</dbReference>
<sequence length="112" mass="12902">MSEIEQLSKSFSQLQSNLSDLVVTRRQLETQFQENKIVKDEFNKLDDESKIYKLVGPVLLPQDSNEANMNVDKRIEFIKGEIDRVEAKIAGIQKDMEKTRTELIQATTQRSA</sequence>
<dbReference type="PANTHER" id="PTHR21431:SF0">
    <property type="entry name" value="PREFOLDIN SUBUNIT 6"/>
    <property type="match status" value="1"/>
</dbReference>
<dbReference type="InterPro" id="IPR009053">
    <property type="entry name" value="Prefoldin"/>
</dbReference>
<dbReference type="InterPro" id="IPR002777">
    <property type="entry name" value="PFD_beta-like"/>
</dbReference>
<comment type="caution">
    <text evidence="4">The sequence shown here is derived from an EMBL/GenBank/DDBJ whole genome shotgun (WGS) entry which is preliminary data.</text>
</comment>
<dbReference type="GO" id="GO:0051087">
    <property type="term" value="F:protein-folding chaperone binding"/>
    <property type="evidence" value="ECO:0007669"/>
    <property type="project" value="TreeGrafter"/>
</dbReference>
<keyword evidence="3" id="KW-0175">Coiled coil</keyword>
<evidence type="ECO:0000256" key="1">
    <source>
        <dbReference type="ARBA" id="ARBA00008045"/>
    </source>
</evidence>
<dbReference type="AlphaFoldDB" id="A0A9W6T920"/>
<keyword evidence="5" id="KW-1185">Reference proteome</keyword>
<accession>A0A9W6T920</accession>
<dbReference type="EMBL" id="BSXU01014503">
    <property type="protein sequence ID" value="GME80977.1"/>
    <property type="molecule type" value="Genomic_DNA"/>
</dbReference>